<dbReference type="InterPro" id="IPR018247">
    <property type="entry name" value="EF_Hand_1_Ca_BS"/>
</dbReference>
<sequence>MERSRSATKEVRSDGSLPLSRLALSLSLFPSLGSREAATGKDRFAGCSPGIGGNVGAKLGLVEEIRAKRLKEIMLAAAELAALRLRDLPMPSHRRFDISQKDRVFSLLDKNGDGRISIDELTEVMEDLGAGGNDAQDLMKLLDTNSDGSLSSDEFDLFQKQIELMRSLEERDYHYKAMLGNKLEMTDSTGLIQVYRKELGDKLTLNSYFQHDDQRMPLP</sequence>
<evidence type="ECO:0000313" key="4">
    <source>
        <dbReference type="Proteomes" id="UP000775213"/>
    </source>
</evidence>
<dbReference type="PROSITE" id="PS50222">
    <property type="entry name" value="EF_HAND_2"/>
    <property type="match status" value="2"/>
</dbReference>
<name>A0AAV7G067_DENCH</name>
<dbReference type="GO" id="GO:0005509">
    <property type="term" value="F:calcium ion binding"/>
    <property type="evidence" value="ECO:0007669"/>
    <property type="project" value="InterPro"/>
</dbReference>
<dbReference type="PROSITE" id="PS00018">
    <property type="entry name" value="EF_HAND_1"/>
    <property type="match status" value="2"/>
</dbReference>
<dbReference type="PANTHER" id="PTHR21262:SF12">
    <property type="entry name" value="GTP DIPHOSPHOKINASE CRSH, CHLOROPLASTIC-RELATED"/>
    <property type="match status" value="1"/>
</dbReference>
<feature type="domain" description="EF-hand" evidence="2">
    <location>
        <begin position="96"/>
        <end position="131"/>
    </location>
</feature>
<dbReference type="Gene3D" id="1.10.238.10">
    <property type="entry name" value="EF-hand"/>
    <property type="match status" value="1"/>
</dbReference>
<dbReference type="AlphaFoldDB" id="A0AAV7G067"/>
<gene>
    <name evidence="3" type="ORF">IEQ34_022858</name>
</gene>
<dbReference type="InterPro" id="IPR011992">
    <property type="entry name" value="EF-hand-dom_pair"/>
</dbReference>
<feature type="domain" description="EF-hand" evidence="2">
    <location>
        <begin position="134"/>
        <end position="165"/>
    </location>
</feature>
<reference evidence="3 4" key="1">
    <citation type="journal article" date="2021" name="Hortic Res">
        <title>Chromosome-scale assembly of the Dendrobium chrysotoxum genome enhances the understanding of orchid evolution.</title>
        <authorList>
            <person name="Zhang Y."/>
            <person name="Zhang G.Q."/>
            <person name="Zhang D."/>
            <person name="Liu X.D."/>
            <person name="Xu X.Y."/>
            <person name="Sun W.H."/>
            <person name="Yu X."/>
            <person name="Zhu X."/>
            <person name="Wang Z.W."/>
            <person name="Zhao X."/>
            <person name="Zhong W.Y."/>
            <person name="Chen H."/>
            <person name="Yin W.L."/>
            <person name="Huang T."/>
            <person name="Niu S.C."/>
            <person name="Liu Z.J."/>
        </authorList>
    </citation>
    <scope>NUCLEOTIDE SEQUENCE [LARGE SCALE GENOMIC DNA]</scope>
    <source>
        <strain evidence="3">Lindl</strain>
    </source>
</reference>
<dbReference type="CDD" id="cd00051">
    <property type="entry name" value="EFh"/>
    <property type="match status" value="1"/>
</dbReference>
<accession>A0AAV7G067</accession>
<evidence type="ECO:0000313" key="3">
    <source>
        <dbReference type="EMBL" id="KAH0449058.1"/>
    </source>
</evidence>
<comment type="caution">
    <text evidence="3">The sequence shown here is derived from an EMBL/GenBank/DDBJ whole genome shotgun (WGS) entry which is preliminary data.</text>
</comment>
<dbReference type="EMBL" id="JAGFBR010000019">
    <property type="protein sequence ID" value="KAH0449058.1"/>
    <property type="molecule type" value="Genomic_DNA"/>
</dbReference>
<dbReference type="Pfam" id="PF13499">
    <property type="entry name" value="EF-hand_7"/>
    <property type="match status" value="1"/>
</dbReference>
<protein>
    <recommendedName>
        <fullName evidence="2">EF-hand domain-containing protein</fullName>
    </recommendedName>
</protein>
<dbReference type="SMART" id="SM00054">
    <property type="entry name" value="EFh"/>
    <property type="match status" value="2"/>
</dbReference>
<keyword evidence="4" id="KW-1185">Reference proteome</keyword>
<proteinExistence type="predicted"/>
<dbReference type="PANTHER" id="PTHR21262">
    <property type="entry name" value="GUANOSINE-3',5'-BIS DIPHOSPHATE 3'-PYROPHOSPHOHYDROLASE"/>
    <property type="match status" value="1"/>
</dbReference>
<evidence type="ECO:0000259" key="2">
    <source>
        <dbReference type="PROSITE" id="PS50222"/>
    </source>
</evidence>
<dbReference type="SUPFAM" id="SSF47473">
    <property type="entry name" value="EF-hand"/>
    <property type="match status" value="1"/>
</dbReference>
<dbReference type="InterPro" id="IPR002048">
    <property type="entry name" value="EF_hand_dom"/>
</dbReference>
<keyword evidence="1" id="KW-0106">Calcium</keyword>
<organism evidence="3 4">
    <name type="scientific">Dendrobium chrysotoxum</name>
    <name type="common">Orchid</name>
    <dbReference type="NCBI Taxonomy" id="161865"/>
    <lineage>
        <taxon>Eukaryota</taxon>
        <taxon>Viridiplantae</taxon>
        <taxon>Streptophyta</taxon>
        <taxon>Embryophyta</taxon>
        <taxon>Tracheophyta</taxon>
        <taxon>Spermatophyta</taxon>
        <taxon>Magnoliopsida</taxon>
        <taxon>Liliopsida</taxon>
        <taxon>Asparagales</taxon>
        <taxon>Orchidaceae</taxon>
        <taxon>Epidendroideae</taxon>
        <taxon>Malaxideae</taxon>
        <taxon>Dendrobiinae</taxon>
        <taxon>Dendrobium</taxon>
    </lineage>
</organism>
<dbReference type="Proteomes" id="UP000775213">
    <property type="component" value="Unassembled WGS sequence"/>
</dbReference>
<evidence type="ECO:0000256" key="1">
    <source>
        <dbReference type="ARBA" id="ARBA00022837"/>
    </source>
</evidence>